<keyword evidence="3" id="KW-1185">Reference proteome</keyword>
<feature type="compositionally biased region" description="Basic and acidic residues" evidence="1">
    <location>
        <begin position="33"/>
        <end position="43"/>
    </location>
</feature>
<sequence>MFNMKRKNNPVLMVASMLGVGAATYYLTKEAMRGEDRDSKESYPTENPFDYLRNDF</sequence>
<gene>
    <name evidence="2" type="ORF">OIH86_15495</name>
</gene>
<dbReference type="RefSeq" id="WP_264143519.1">
    <property type="nucleotide sequence ID" value="NZ_JAOYEY010000044.1"/>
</dbReference>
<dbReference type="EMBL" id="JAOYEY010000044">
    <property type="protein sequence ID" value="MCV9887042.1"/>
    <property type="molecule type" value="Genomic_DNA"/>
</dbReference>
<dbReference type="Proteomes" id="UP001526147">
    <property type="component" value="Unassembled WGS sequence"/>
</dbReference>
<name>A0ABT3DJ61_9BACI</name>
<reference evidence="2 3" key="1">
    <citation type="submission" date="2022-10" db="EMBL/GenBank/DDBJ databases">
        <title>Draft genome assembly of moderately radiation resistant bacterium Metabacillus halosaccharovorans.</title>
        <authorList>
            <person name="Pal S."/>
            <person name="Gopinathan A."/>
        </authorList>
    </citation>
    <scope>NUCLEOTIDE SEQUENCE [LARGE SCALE GENOMIC DNA]</scope>
    <source>
        <strain evidence="2 3">VITHBRA001</strain>
    </source>
</reference>
<protein>
    <submittedName>
        <fullName evidence="2">Uncharacterized protein</fullName>
    </submittedName>
</protein>
<organism evidence="2 3">
    <name type="scientific">Metabacillus halosaccharovorans</name>
    <dbReference type="NCBI Taxonomy" id="930124"/>
    <lineage>
        <taxon>Bacteria</taxon>
        <taxon>Bacillati</taxon>
        <taxon>Bacillota</taxon>
        <taxon>Bacilli</taxon>
        <taxon>Bacillales</taxon>
        <taxon>Bacillaceae</taxon>
        <taxon>Metabacillus</taxon>
    </lineage>
</organism>
<comment type="caution">
    <text evidence="2">The sequence shown here is derived from an EMBL/GenBank/DDBJ whole genome shotgun (WGS) entry which is preliminary data.</text>
</comment>
<evidence type="ECO:0000313" key="2">
    <source>
        <dbReference type="EMBL" id="MCV9887042.1"/>
    </source>
</evidence>
<evidence type="ECO:0000256" key="1">
    <source>
        <dbReference type="SAM" id="MobiDB-lite"/>
    </source>
</evidence>
<proteinExistence type="predicted"/>
<evidence type="ECO:0000313" key="3">
    <source>
        <dbReference type="Proteomes" id="UP001526147"/>
    </source>
</evidence>
<feature type="region of interest" description="Disordered" evidence="1">
    <location>
        <begin position="33"/>
        <end position="56"/>
    </location>
</feature>
<accession>A0ABT3DJ61</accession>